<reference evidence="2" key="1">
    <citation type="journal article" date="2014" name="Front. Microbiol.">
        <title>High frequency of phylogenetically diverse reductive dehalogenase-homologous genes in deep subseafloor sedimentary metagenomes.</title>
        <authorList>
            <person name="Kawai M."/>
            <person name="Futagami T."/>
            <person name="Toyoda A."/>
            <person name="Takaki Y."/>
            <person name="Nishi S."/>
            <person name="Hori S."/>
            <person name="Arai W."/>
            <person name="Tsubouchi T."/>
            <person name="Morono Y."/>
            <person name="Uchiyama I."/>
            <person name="Ito T."/>
            <person name="Fujiyama A."/>
            <person name="Inagaki F."/>
            <person name="Takami H."/>
        </authorList>
    </citation>
    <scope>NUCLEOTIDE SEQUENCE</scope>
    <source>
        <strain evidence="2">Expedition CK06-06</strain>
    </source>
</reference>
<gene>
    <name evidence="2" type="ORF">S12H4_49889</name>
</gene>
<name>X1VW74_9ZZZZ</name>
<comment type="caution">
    <text evidence="2">The sequence shown here is derived from an EMBL/GenBank/DDBJ whole genome shotgun (WGS) entry which is preliminary data.</text>
</comment>
<organism evidence="2">
    <name type="scientific">marine sediment metagenome</name>
    <dbReference type="NCBI Taxonomy" id="412755"/>
    <lineage>
        <taxon>unclassified sequences</taxon>
        <taxon>metagenomes</taxon>
        <taxon>ecological metagenomes</taxon>
    </lineage>
</organism>
<dbReference type="EMBL" id="BARW01031352">
    <property type="protein sequence ID" value="GAJ15240.1"/>
    <property type="molecule type" value="Genomic_DNA"/>
</dbReference>
<protein>
    <submittedName>
        <fullName evidence="2">Uncharacterized protein</fullName>
    </submittedName>
</protein>
<evidence type="ECO:0000313" key="2">
    <source>
        <dbReference type="EMBL" id="GAJ15240.1"/>
    </source>
</evidence>
<feature type="non-terminal residue" evidence="2">
    <location>
        <position position="1"/>
    </location>
</feature>
<sequence>KAYPLQPRDLGQVLGYRRALEKRSSQHIHTFLIGNGLGNLSLEEAGAADVQILNLKDVTTPWQPVKSTVETTRHPSIGEGRGVKSNTPLLRKGAHKKQVDPIVNEIFTEMRTYLGFPDRVQKDPIPNYGKEGQAIKRMLTRGFTREEVTDCWKQKVDARGGEFVSMTWVNEDIGKGGKALAKQPKQQRLRPITHIPGSGPAGPESEENVP</sequence>
<feature type="region of interest" description="Disordered" evidence="1">
    <location>
        <begin position="68"/>
        <end position="87"/>
    </location>
</feature>
<feature type="region of interest" description="Disordered" evidence="1">
    <location>
        <begin position="178"/>
        <end position="210"/>
    </location>
</feature>
<accession>X1VW74</accession>
<evidence type="ECO:0000256" key="1">
    <source>
        <dbReference type="SAM" id="MobiDB-lite"/>
    </source>
</evidence>
<proteinExistence type="predicted"/>
<dbReference type="AlphaFoldDB" id="X1VW74"/>